<gene>
    <name evidence="1" type="ORF">IV57_GL000247</name>
</gene>
<dbReference type="AlphaFoldDB" id="A0A0R2LGI3"/>
<dbReference type="PATRIC" id="fig|993692.3.peg.251"/>
<proteinExistence type="predicted"/>
<reference evidence="1 2" key="1">
    <citation type="journal article" date="2015" name="Genome Announc.">
        <title>Expanding the biotechnology potential of lactobacilli through comparative genomics of 213 strains and associated genera.</title>
        <authorList>
            <person name="Sun Z."/>
            <person name="Harris H.M."/>
            <person name="McCann A."/>
            <person name="Guo C."/>
            <person name="Argimon S."/>
            <person name="Zhang W."/>
            <person name="Yang X."/>
            <person name="Jeffery I.B."/>
            <person name="Cooney J.C."/>
            <person name="Kagawa T.F."/>
            <person name="Liu W."/>
            <person name="Song Y."/>
            <person name="Salvetti E."/>
            <person name="Wrobel A."/>
            <person name="Rasinkangas P."/>
            <person name="Parkhill J."/>
            <person name="Rea M.C."/>
            <person name="O'Sullivan O."/>
            <person name="Ritari J."/>
            <person name="Douillard F.P."/>
            <person name="Paul Ross R."/>
            <person name="Yang R."/>
            <person name="Briner A.E."/>
            <person name="Felis G.E."/>
            <person name="de Vos W.M."/>
            <person name="Barrangou R."/>
            <person name="Klaenhammer T.R."/>
            <person name="Caufield P.W."/>
            <person name="Cui Y."/>
            <person name="Zhang H."/>
            <person name="O'Toole P.W."/>
        </authorList>
    </citation>
    <scope>NUCLEOTIDE SEQUENCE [LARGE SCALE GENOMIC DNA]</scope>
    <source>
        <strain evidence="1 2">DSM 24716</strain>
    </source>
</reference>
<dbReference type="OrthoDB" id="2303962at2"/>
<evidence type="ECO:0000313" key="2">
    <source>
        <dbReference type="Proteomes" id="UP000051006"/>
    </source>
</evidence>
<protein>
    <submittedName>
        <fullName evidence="1">Uncharacterized protein</fullName>
    </submittedName>
</protein>
<accession>A0A0R2LGI3</accession>
<dbReference type="STRING" id="993692.IV57_GL000247"/>
<organism evidence="1 2">
    <name type="scientific">Companilactobacillus kimchiensis</name>
    <dbReference type="NCBI Taxonomy" id="993692"/>
    <lineage>
        <taxon>Bacteria</taxon>
        <taxon>Bacillati</taxon>
        <taxon>Bacillota</taxon>
        <taxon>Bacilli</taxon>
        <taxon>Lactobacillales</taxon>
        <taxon>Lactobacillaceae</taxon>
        <taxon>Companilactobacillus</taxon>
    </lineage>
</organism>
<dbReference type="RefSeq" id="WP_057879657.1">
    <property type="nucleotide sequence ID" value="NZ_JQCF01000001.1"/>
</dbReference>
<sequence length="160" mass="17827">MGDINIVKEVLDMQDRQNFNDTDLAAIAGTSKTTVGKWFKGTPIKDEYLVNLSNAIDDTRFSLAVNCYLFNLPPVLLNISSEYNQETSSLLIGTQIEDLNSDSAIENALKEISKSNPDENIIKFGIFKMFRTSSIMRACATAMSHRYHISLKQAVLGERG</sequence>
<evidence type="ECO:0000313" key="1">
    <source>
        <dbReference type="EMBL" id="KRO00921.1"/>
    </source>
</evidence>
<name>A0A0R2LGI3_9LACO</name>
<dbReference type="Proteomes" id="UP000051006">
    <property type="component" value="Unassembled WGS sequence"/>
</dbReference>
<comment type="caution">
    <text evidence="1">The sequence shown here is derived from an EMBL/GenBank/DDBJ whole genome shotgun (WGS) entry which is preliminary data.</text>
</comment>
<dbReference type="EMBL" id="JQCF01000001">
    <property type="protein sequence ID" value="KRO00921.1"/>
    <property type="molecule type" value="Genomic_DNA"/>
</dbReference>
<keyword evidence="2" id="KW-1185">Reference proteome</keyword>